<keyword evidence="1" id="KW-0503">Monooxygenase</keyword>
<reference evidence="1" key="1">
    <citation type="submission" date="2019-07" db="EMBL/GenBank/DDBJ databases">
        <title>Biological characteristics of mucoid Acinetobacter baumannii from a general hospital in China.</title>
        <authorList>
            <person name="Hua X."/>
            <person name="Yu Y."/>
        </authorList>
    </citation>
    <scope>NUCLEOTIDE SEQUENCE</scope>
    <source>
        <strain evidence="1">N8</strain>
    </source>
</reference>
<proteinExistence type="predicted"/>
<organism evidence="1">
    <name type="scientific">Acinetobacter baumannii</name>
    <dbReference type="NCBI Taxonomy" id="470"/>
    <lineage>
        <taxon>Bacteria</taxon>
        <taxon>Pseudomonadati</taxon>
        <taxon>Pseudomonadota</taxon>
        <taxon>Gammaproteobacteria</taxon>
        <taxon>Moraxellales</taxon>
        <taxon>Moraxellaceae</taxon>
        <taxon>Acinetobacter</taxon>
        <taxon>Acinetobacter calcoaceticus/baumannii complex</taxon>
    </lineage>
</organism>
<evidence type="ECO:0000313" key="1">
    <source>
        <dbReference type="EMBL" id="MDR8434061.1"/>
    </source>
</evidence>
<keyword evidence="1" id="KW-0560">Oxidoreductase</keyword>
<sequence>RIRVARVFRDYASDRGAQSDV</sequence>
<comment type="caution">
    <text evidence="1">The sequence shown here is derived from an EMBL/GenBank/DDBJ whole genome shotgun (WGS) entry which is preliminary data.</text>
</comment>
<dbReference type="GO" id="GO:0004497">
    <property type="term" value="F:monooxygenase activity"/>
    <property type="evidence" value="ECO:0007669"/>
    <property type="project" value="UniProtKB-KW"/>
</dbReference>
<feature type="non-terminal residue" evidence="1">
    <location>
        <position position="1"/>
    </location>
</feature>
<protein>
    <submittedName>
        <fullName evidence="1">Antibiotic biosynthesis monooxygenase</fullName>
    </submittedName>
</protein>
<dbReference type="EMBL" id="VMAF01001001">
    <property type="protein sequence ID" value="MDR8434061.1"/>
    <property type="molecule type" value="Genomic_DNA"/>
</dbReference>
<name>A0ABD5DVC4_ACIBA</name>
<dbReference type="AlphaFoldDB" id="A0ABD5DVC4"/>
<gene>
    <name evidence="1" type="ORF">FPK63_23790</name>
</gene>
<accession>A0ABD5DVC4</accession>